<dbReference type="PROSITE" id="PS51257">
    <property type="entry name" value="PROKAR_LIPOPROTEIN"/>
    <property type="match status" value="1"/>
</dbReference>
<dbReference type="AlphaFoldDB" id="A0A8S0YR73"/>
<protein>
    <submittedName>
        <fullName evidence="2">Uncharacterized protein</fullName>
    </submittedName>
</protein>
<evidence type="ECO:0000313" key="3">
    <source>
        <dbReference type="Proteomes" id="UP000494256"/>
    </source>
</evidence>
<evidence type="ECO:0000313" key="2">
    <source>
        <dbReference type="EMBL" id="CAB3222286.1"/>
    </source>
</evidence>
<evidence type="ECO:0000256" key="1">
    <source>
        <dbReference type="SAM" id="MobiDB-lite"/>
    </source>
</evidence>
<gene>
    <name evidence="2" type="ORF">APLA_LOCUS1139</name>
</gene>
<organism evidence="2 3">
    <name type="scientific">Arctia plantaginis</name>
    <name type="common">Wood tiger moth</name>
    <name type="synonym">Phalaena plantaginis</name>
    <dbReference type="NCBI Taxonomy" id="874455"/>
    <lineage>
        <taxon>Eukaryota</taxon>
        <taxon>Metazoa</taxon>
        <taxon>Ecdysozoa</taxon>
        <taxon>Arthropoda</taxon>
        <taxon>Hexapoda</taxon>
        <taxon>Insecta</taxon>
        <taxon>Pterygota</taxon>
        <taxon>Neoptera</taxon>
        <taxon>Endopterygota</taxon>
        <taxon>Lepidoptera</taxon>
        <taxon>Glossata</taxon>
        <taxon>Ditrysia</taxon>
        <taxon>Noctuoidea</taxon>
        <taxon>Erebidae</taxon>
        <taxon>Arctiinae</taxon>
        <taxon>Arctia</taxon>
    </lineage>
</organism>
<comment type="caution">
    <text evidence="2">The sequence shown here is derived from an EMBL/GenBank/DDBJ whole genome shotgun (WGS) entry which is preliminary data.</text>
</comment>
<accession>A0A8S0YR73</accession>
<name>A0A8S0YR73_ARCPL</name>
<proteinExistence type="predicted"/>
<reference evidence="2 3" key="1">
    <citation type="submission" date="2020-04" db="EMBL/GenBank/DDBJ databases">
        <authorList>
            <person name="Wallbank WR R."/>
            <person name="Pardo Diaz C."/>
            <person name="Kozak K."/>
            <person name="Martin S."/>
            <person name="Jiggins C."/>
            <person name="Moest M."/>
            <person name="Warren A I."/>
            <person name="Byers J.R.P. K."/>
            <person name="Montejo-Kovacevich G."/>
            <person name="Yen C E."/>
        </authorList>
    </citation>
    <scope>NUCLEOTIDE SEQUENCE [LARGE SCALE GENOMIC DNA]</scope>
</reference>
<dbReference type="EMBL" id="CADEBD010000055">
    <property type="protein sequence ID" value="CAB3222286.1"/>
    <property type="molecule type" value="Genomic_DNA"/>
</dbReference>
<feature type="region of interest" description="Disordered" evidence="1">
    <location>
        <begin position="93"/>
        <end position="115"/>
    </location>
</feature>
<dbReference type="Proteomes" id="UP000494256">
    <property type="component" value="Unassembled WGS sequence"/>
</dbReference>
<sequence>MGVRGPEPPCGAPWATETAAPLSLGGGGAAACGQFRPRWERPVKGCSEGCFPHVPLFGRGHRGERAGGGRVHCRWLCPEVVDTGLTQTTVRPCRNPDWQQSGMTALRGLRGRQPL</sequence>